<dbReference type="RefSeq" id="WP_109811820.1">
    <property type="nucleotide sequence ID" value="NZ_QGKU01000034.1"/>
</dbReference>
<dbReference type="InterPro" id="IPR058625">
    <property type="entry name" value="MdtA-like_BSH"/>
</dbReference>
<evidence type="ECO:0000259" key="2">
    <source>
        <dbReference type="Pfam" id="PF25917"/>
    </source>
</evidence>
<dbReference type="InterPro" id="IPR006143">
    <property type="entry name" value="RND_pump_MFP"/>
</dbReference>
<keyword evidence="4" id="KW-1185">Reference proteome</keyword>
<name>A0A2V2LGX9_9RHOB</name>
<accession>A0A2V2LGX9</accession>
<dbReference type="GO" id="GO:1990281">
    <property type="term" value="C:efflux pump complex"/>
    <property type="evidence" value="ECO:0007669"/>
    <property type="project" value="TreeGrafter"/>
</dbReference>
<sequence>MPETVKPVGPLRVGATALVIAIAALTLGLGGALPAQEAAPEETLRPVRLLVVDPPHNTLQRQFYGQVVARQTVDLAFQVGGQLNALPVMNGQTVSEGDLLAQLDLEPFDRAVSRAELNLTQAQRDFDRVQQLAQSNVASEARFDEAQTALDLAKLGLREARDARDDATLSAAFDGLVAQRLVANYSTVAQGTPVLRLHDMSQPRIEIDVPERLFRSAGRLEGLEFTADLGDGMAGIPLRVAEYTAETRGVSQSYAVDLALPPVEGYTPLPGRTATVTATLPSGSSDALVIPVTALVHTADRSTEVMIYEPVGADTGTVRALPVTVVSREGADLGIKPGEALQPGMEIVSTGAHLLTDGMQVRRFTGFRESD</sequence>
<dbReference type="Gene3D" id="2.40.30.170">
    <property type="match status" value="1"/>
</dbReference>
<dbReference type="OrthoDB" id="9813967at2"/>
<dbReference type="PANTHER" id="PTHR30469">
    <property type="entry name" value="MULTIDRUG RESISTANCE PROTEIN MDTA"/>
    <property type="match status" value="1"/>
</dbReference>
<dbReference type="NCBIfam" id="TIGR01730">
    <property type="entry name" value="RND_mfp"/>
    <property type="match status" value="1"/>
</dbReference>
<dbReference type="Gene3D" id="2.40.50.100">
    <property type="match status" value="1"/>
</dbReference>
<dbReference type="Proteomes" id="UP000245680">
    <property type="component" value="Unassembled WGS sequence"/>
</dbReference>
<comment type="caution">
    <text evidence="3">The sequence shown here is derived from an EMBL/GenBank/DDBJ whole genome shotgun (WGS) entry which is preliminary data.</text>
</comment>
<dbReference type="EMBL" id="QGKU01000034">
    <property type="protein sequence ID" value="PWR02506.1"/>
    <property type="molecule type" value="Genomic_DNA"/>
</dbReference>
<evidence type="ECO:0000313" key="4">
    <source>
        <dbReference type="Proteomes" id="UP000245680"/>
    </source>
</evidence>
<organism evidence="3 4">
    <name type="scientific">Meridianimarinicoccus roseus</name>
    <dbReference type="NCBI Taxonomy" id="2072018"/>
    <lineage>
        <taxon>Bacteria</taxon>
        <taxon>Pseudomonadati</taxon>
        <taxon>Pseudomonadota</taxon>
        <taxon>Alphaproteobacteria</taxon>
        <taxon>Rhodobacterales</taxon>
        <taxon>Paracoccaceae</taxon>
        <taxon>Meridianimarinicoccus</taxon>
    </lineage>
</organism>
<dbReference type="AlphaFoldDB" id="A0A2V2LGX9"/>
<proteinExistence type="inferred from homology"/>
<dbReference type="Pfam" id="PF25917">
    <property type="entry name" value="BSH_RND"/>
    <property type="match status" value="1"/>
</dbReference>
<comment type="similarity">
    <text evidence="1">Belongs to the membrane fusion protein (MFP) (TC 8.A.1) family.</text>
</comment>
<dbReference type="GO" id="GO:0015562">
    <property type="term" value="F:efflux transmembrane transporter activity"/>
    <property type="evidence" value="ECO:0007669"/>
    <property type="project" value="TreeGrafter"/>
</dbReference>
<dbReference type="Gene3D" id="2.40.420.20">
    <property type="match status" value="1"/>
</dbReference>
<reference evidence="3 4" key="1">
    <citation type="submission" date="2018-05" db="EMBL/GenBank/DDBJ databases">
        <title>Rhodobacteraceae gen. nov., sp. nov. isolated from sea water.</title>
        <authorList>
            <person name="Ren Y."/>
        </authorList>
    </citation>
    <scope>NUCLEOTIDE SEQUENCE [LARGE SCALE GENOMIC DNA]</scope>
    <source>
        <strain evidence="3 4">TG-679</strain>
    </source>
</reference>
<dbReference type="PANTHER" id="PTHR30469:SF20">
    <property type="entry name" value="EFFLUX RND TRANSPORTER PERIPLASMIC ADAPTOR SUBUNIT"/>
    <property type="match status" value="1"/>
</dbReference>
<protein>
    <submittedName>
        <fullName evidence="3">Efflux RND transporter periplasmic adaptor subunit</fullName>
    </submittedName>
</protein>
<evidence type="ECO:0000256" key="1">
    <source>
        <dbReference type="ARBA" id="ARBA00009477"/>
    </source>
</evidence>
<evidence type="ECO:0000313" key="3">
    <source>
        <dbReference type="EMBL" id="PWR02506.1"/>
    </source>
</evidence>
<dbReference type="Gene3D" id="1.10.287.470">
    <property type="entry name" value="Helix hairpin bin"/>
    <property type="match status" value="1"/>
</dbReference>
<feature type="domain" description="Multidrug resistance protein MdtA-like barrel-sandwich hybrid" evidence="2">
    <location>
        <begin position="72"/>
        <end position="184"/>
    </location>
</feature>
<dbReference type="SUPFAM" id="SSF111369">
    <property type="entry name" value="HlyD-like secretion proteins"/>
    <property type="match status" value="1"/>
</dbReference>
<gene>
    <name evidence="3" type="ORF">DKT77_11310</name>
</gene>